<evidence type="ECO:0000256" key="4">
    <source>
        <dbReference type="ARBA" id="ARBA00023136"/>
    </source>
</evidence>
<evidence type="ECO:0000259" key="6">
    <source>
        <dbReference type="Pfam" id="PF03522"/>
    </source>
</evidence>
<protein>
    <recommendedName>
        <fullName evidence="6">SLC12A transporter C-terminal domain-containing protein</fullName>
    </recommendedName>
</protein>
<comment type="subcellular location">
    <subcellularLocation>
        <location evidence="1">Membrane</location>
        <topology evidence="1">Multi-pass membrane protein</topology>
    </subcellularLocation>
</comment>
<name>A0A7R8ZN01_9CRUS</name>
<dbReference type="GO" id="GO:0055064">
    <property type="term" value="P:chloride ion homeostasis"/>
    <property type="evidence" value="ECO:0007669"/>
    <property type="project" value="TreeGrafter"/>
</dbReference>
<keyword evidence="2" id="KW-0812">Transmembrane</keyword>
<dbReference type="OrthoDB" id="2020542at2759"/>
<reference evidence="7" key="1">
    <citation type="submission" date="2020-11" db="EMBL/GenBank/DDBJ databases">
        <authorList>
            <person name="Tran Van P."/>
        </authorList>
    </citation>
    <scope>NUCLEOTIDE SEQUENCE</scope>
</reference>
<evidence type="ECO:0000256" key="5">
    <source>
        <dbReference type="SAM" id="MobiDB-lite"/>
    </source>
</evidence>
<evidence type="ECO:0000313" key="7">
    <source>
        <dbReference type="EMBL" id="CAD7230630.1"/>
    </source>
</evidence>
<feature type="region of interest" description="Disordered" evidence="5">
    <location>
        <begin position="396"/>
        <end position="420"/>
    </location>
</feature>
<dbReference type="InterPro" id="IPR018491">
    <property type="entry name" value="SLC12_C"/>
</dbReference>
<keyword evidence="3" id="KW-1133">Transmembrane helix</keyword>
<feature type="compositionally biased region" description="Basic and acidic residues" evidence="5">
    <location>
        <begin position="124"/>
        <end position="153"/>
    </location>
</feature>
<sequence>MLDSRKSHVKFWRPQMLLMVANPRGACPLISFTNDLKKSGLYVLGHVKVGSLDDESVDPSADDHSDWLSLIDHLKIKAFVEVTLAPSVREGMHHLIRLSGLGAMKPNTILLGFYDSLEPPDFFQSEKSDTSDKGTSESGKNDEASQKKHEVVRSNRSAPRRLPPTVAHSCLKRFVSEGEDRRGTVVQKWKPSTVLRVFLCISSSDQSSQASRETQLRQLLRILRIRAIITLVRWDQVKLDLQRPRADSSSVDDLSSPSSSEEREVLRDGAVPPKEYLRSVNQLILQNSKSTAVTFLYLQKPPAASVGQEGDAAYLKAVNEMTQGLPPTLLVHGASPVQKWKPSTVLRVFLCISSSDQSSQASRETQLRQLLRILRIRAIITLVRWDQVKLDLQRPRADSSSVDDLSSPSSSEEREVLRDGAVPPKEYLRRRYRTSLQLLNMRPASLCQASRHSPYYNDSTLNFT</sequence>
<dbReference type="AlphaFoldDB" id="A0A7R8ZN01"/>
<feature type="region of interest" description="Disordered" evidence="5">
    <location>
        <begin position="124"/>
        <end position="162"/>
    </location>
</feature>
<feature type="compositionally biased region" description="Low complexity" evidence="5">
    <location>
        <begin position="398"/>
        <end position="410"/>
    </location>
</feature>
<dbReference type="PANTHER" id="PTHR11827">
    <property type="entry name" value="SOLUTE CARRIER FAMILY 12, CATION COTRANSPORTERS"/>
    <property type="match status" value="1"/>
</dbReference>
<feature type="region of interest" description="Disordered" evidence="5">
    <location>
        <begin position="245"/>
        <end position="268"/>
    </location>
</feature>
<organism evidence="7">
    <name type="scientific">Cyprideis torosa</name>
    <dbReference type="NCBI Taxonomy" id="163714"/>
    <lineage>
        <taxon>Eukaryota</taxon>
        <taxon>Metazoa</taxon>
        <taxon>Ecdysozoa</taxon>
        <taxon>Arthropoda</taxon>
        <taxon>Crustacea</taxon>
        <taxon>Oligostraca</taxon>
        <taxon>Ostracoda</taxon>
        <taxon>Podocopa</taxon>
        <taxon>Podocopida</taxon>
        <taxon>Cytherocopina</taxon>
        <taxon>Cytheroidea</taxon>
        <taxon>Cytherideidae</taxon>
        <taxon>Cyprideis</taxon>
    </lineage>
</organism>
<dbReference type="InterPro" id="IPR004842">
    <property type="entry name" value="SLC12A_fam"/>
</dbReference>
<dbReference type="GO" id="GO:0006884">
    <property type="term" value="P:cell volume homeostasis"/>
    <property type="evidence" value="ECO:0007669"/>
    <property type="project" value="TreeGrafter"/>
</dbReference>
<evidence type="ECO:0000256" key="2">
    <source>
        <dbReference type="ARBA" id="ARBA00022692"/>
    </source>
</evidence>
<evidence type="ECO:0000256" key="3">
    <source>
        <dbReference type="ARBA" id="ARBA00022989"/>
    </source>
</evidence>
<dbReference type="PANTHER" id="PTHR11827:SF72">
    <property type="entry name" value="GH08340P"/>
    <property type="match status" value="1"/>
</dbReference>
<keyword evidence="4" id="KW-0472">Membrane</keyword>
<dbReference type="GO" id="GO:0015379">
    <property type="term" value="F:potassium:chloride symporter activity"/>
    <property type="evidence" value="ECO:0007669"/>
    <property type="project" value="TreeGrafter"/>
</dbReference>
<dbReference type="GO" id="GO:0016020">
    <property type="term" value="C:membrane"/>
    <property type="evidence" value="ECO:0007669"/>
    <property type="project" value="UniProtKB-SubCell"/>
</dbReference>
<feature type="domain" description="SLC12A transporter C-terminal" evidence="6">
    <location>
        <begin position="28"/>
        <end position="114"/>
    </location>
</feature>
<gene>
    <name evidence="7" type="ORF">CTOB1V02_LOCUS8488</name>
</gene>
<feature type="compositionally biased region" description="Low complexity" evidence="5">
    <location>
        <begin position="247"/>
        <end position="259"/>
    </location>
</feature>
<dbReference type="Pfam" id="PF03522">
    <property type="entry name" value="SLC12"/>
    <property type="match status" value="1"/>
</dbReference>
<accession>A0A7R8ZN01</accession>
<proteinExistence type="predicted"/>
<dbReference type="EMBL" id="OB662838">
    <property type="protein sequence ID" value="CAD7230630.1"/>
    <property type="molecule type" value="Genomic_DNA"/>
</dbReference>
<evidence type="ECO:0000256" key="1">
    <source>
        <dbReference type="ARBA" id="ARBA00004141"/>
    </source>
</evidence>
<dbReference type="GO" id="GO:0055075">
    <property type="term" value="P:potassium ion homeostasis"/>
    <property type="evidence" value="ECO:0007669"/>
    <property type="project" value="TreeGrafter"/>
</dbReference>